<dbReference type="EMBL" id="HF936612">
    <property type="protein sequence ID" value="CCX34721.1"/>
    <property type="molecule type" value="Genomic_DNA"/>
</dbReference>
<accession>U4LRA8</accession>
<evidence type="ECO:0000313" key="1">
    <source>
        <dbReference type="EMBL" id="CCX34721.1"/>
    </source>
</evidence>
<keyword evidence="2" id="KW-1185">Reference proteome</keyword>
<protein>
    <submittedName>
        <fullName evidence="1">Uncharacterized protein</fullName>
    </submittedName>
</protein>
<sequence length="85" mass="9077">MASSEALGNASKAEAAISTIEEVATATGNEAADYREAVNREANGVGVQKMNDAIETFRQMQQKLEELYAPLLAEQQKLDSCVSIG</sequence>
<name>U4LRA8_PYROM</name>
<evidence type="ECO:0000313" key="2">
    <source>
        <dbReference type="Proteomes" id="UP000018144"/>
    </source>
</evidence>
<proteinExistence type="predicted"/>
<organism evidence="1 2">
    <name type="scientific">Pyronema omphalodes (strain CBS 100304)</name>
    <name type="common">Pyronema confluens</name>
    <dbReference type="NCBI Taxonomy" id="1076935"/>
    <lineage>
        <taxon>Eukaryota</taxon>
        <taxon>Fungi</taxon>
        <taxon>Dikarya</taxon>
        <taxon>Ascomycota</taxon>
        <taxon>Pezizomycotina</taxon>
        <taxon>Pezizomycetes</taxon>
        <taxon>Pezizales</taxon>
        <taxon>Pyronemataceae</taxon>
        <taxon>Pyronema</taxon>
    </lineage>
</organism>
<gene>
    <name evidence="1" type="ORF">PCON_04228</name>
</gene>
<reference evidence="1 2" key="1">
    <citation type="journal article" date="2013" name="PLoS Genet.">
        <title>The genome and development-dependent transcriptomes of Pyronema confluens: a window into fungal evolution.</title>
        <authorList>
            <person name="Traeger S."/>
            <person name="Altegoer F."/>
            <person name="Freitag M."/>
            <person name="Gabaldon T."/>
            <person name="Kempken F."/>
            <person name="Kumar A."/>
            <person name="Marcet-Houben M."/>
            <person name="Poggeler S."/>
            <person name="Stajich J.E."/>
            <person name="Nowrousian M."/>
        </authorList>
    </citation>
    <scope>NUCLEOTIDE SEQUENCE [LARGE SCALE GENOMIC DNA]</scope>
    <source>
        <strain evidence="2">CBS 100304</strain>
        <tissue evidence="1">Vegetative mycelium</tissue>
    </source>
</reference>
<dbReference type="Proteomes" id="UP000018144">
    <property type="component" value="Unassembled WGS sequence"/>
</dbReference>
<dbReference type="AlphaFoldDB" id="U4LRA8"/>